<proteinExistence type="predicted"/>
<feature type="compositionally biased region" description="Polar residues" evidence="1">
    <location>
        <begin position="57"/>
        <end position="66"/>
    </location>
</feature>
<dbReference type="RefSeq" id="WP_146815721.1">
    <property type="nucleotide sequence ID" value="NZ_BJYA01000008.1"/>
</dbReference>
<comment type="caution">
    <text evidence="2">The sequence shown here is derived from an EMBL/GenBank/DDBJ whole genome shotgun (WGS) entry which is preliminary data.</text>
</comment>
<evidence type="ECO:0000313" key="2">
    <source>
        <dbReference type="EMBL" id="GEN45623.1"/>
    </source>
</evidence>
<keyword evidence="3" id="KW-1185">Reference proteome</keyword>
<protein>
    <submittedName>
        <fullName evidence="2">Uncharacterized protein</fullName>
    </submittedName>
</protein>
<reference evidence="2 3" key="1">
    <citation type="submission" date="2019-07" db="EMBL/GenBank/DDBJ databases">
        <title>Whole genome shotgun sequence of Alkalibacillus haloalkaliphilus NBRC 103110.</title>
        <authorList>
            <person name="Hosoyama A."/>
            <person name="Uohara A."/>
            <person name="Ohji S."/>
            <person name="Ichikawa N."/>
        </authorList>
    </citation>
    <scope>NUCLEOTIDE SEQUENCE [LARGE SCALE GENOMIC DNA]</scope>
    <source>
        <strain evidence="2 3">NBRC 103110</strain>
    </source>
</reference>
<name>A0A511W6D4_9BACI</name>
<evidence type="ECO:0000256" key="1">
    <source>
        <dbReference type="SAM" id="MobiDB-lite"/>
    </source>
</evidence>
<dbReference type="EMBL" id="BJYA01000008">
    <property type="protein sequence ID" value="GEN45623.1"/>
    <property type="molecule type" value="Genomic_DNA"/>
</dbReference>
<gene>
    <name evidence="2" type="ORF">AHA02nite_13990</name>
</gene>
<organism evidence="2 3">
    <name type="scientific">Alkalibacillus haloalkaliphilus</name>
    <dbReference type="NCBI Taxonomy" id="94136"/>
    <lineage>
        <taxon>Bacteria</taxon>
        <taxon>Bacillati</taxon>
        <taxon>Bacillota</taxon>
        <taxon>Bacilli</taxon>
        <taxon>Bacillales</taxon>
        <taxon>Bacillaceae</taxon>
        <taxon>Alkalibacillus</taxon>
    </lineage>
</organism>
<dbReference type="AlphaFoldDB" id="A0A511W6D4"/>
<feature type="region of interest" description="Disordered" evidence="1">
    <location>
        <begin position="53"/>
        <end position="72"/>
    </location>
</feature>
<accession>A0A511W6D4</accession>
<dbReference type="Proteomes" id="UP000321440">
    <property type="component" value="Unassembled WGS sequence"/>
</dbReference>
<sequence length="104" mass="12305">MGYILPVDQHQYSQYHRRVAGETKSPFVIERPFRVELETRRKHPFEYAEERRRMSLRYNNQNSPKNGKQAETEQLYTPGSMANQSAERNFSKITGKGQYFSESI</sequence>
<dbReference type="OrthoDB" id="2706316at2"/>
<evidence type="ECO:0000313" key="3">
    <source>
        <dbReference type="Proteomes" id="UP000321440"/>
    </source>
</evidence>